<gene>
    <name evidence="2" type="ORF">KEG57_28055</name>
</gene>
<dbReference type="SMART" id="SM00860">
    <property type="entry name" value="SMI1_KNR4"/>
    <property type="match status" value="1"/>
</dbReference>
<proteinExistence type="predicted"/>
<evidence type="ECO:0000313" key="3">
    <source>
        <dbReference type="Proteomes" id="UP001151081"/>
    </source>
</evidence>
<dbReference type="RefSeq" id="WP_272425706.1">
    <property type="nucleotide sequence ID" value="NZ_JAGTJJ010000020.1"/>
</dbReference>
<comment type="caution">
    <text evidence="2">The sequence shown here is derived from an EMBL/GenBank/DDBJ whole genome shotgun (WGS) entry which is preliminary data.</text>
</comment>
<protein>
    <submittedName>
        <fullName evidence="2">SMI1/KNR4 family protein</fullName>
    </submittedName>
</protein>
<name>A0A9X3X681_9BACT</name>
<reference evidence="2 3" key="1">
    <citation type="submission" date="2021-04" db="EMBL/GenBank/DDBJ databases">
        <title>Genome analysis of Polyangium sp.</title>
        <authorList>
            <person name="Li Y."/>
            <person name="Wang J."/>
        </authorList>
    </citation>
    <scope>NUCLEOTIDE SEQUENCE [LARGE SCALE GENOMIC DNA]</scope>
    <source>
        <strain evidence="2 3">SDU14</strain>
    </source>
</reference>
<evidence type="ECO:0000259" key="1">
    <source>
        <dbReference type="SMART" id="SM00860"/>
    </source>
</evidence>
<keyword evidence="3" id="KW-1185">Reference proteome</keyword>
<dbReference type="AlphaFoldDB" id="A0A9X3X681"/>
<dbReference type="Gene3D" id="3.40.1580.10">
    <property type="entry name" value="SMI1/KNR4-like"/>
    <property type="match status" value="1"/>
</dbReference>
<accession>A0A9X3X681</accession>
<dbReference type="Pfam" id="PF09346">
    <property type="entry name" value="SMI1_KNR4"/>
    <property type="match status" value="1"/>
</dbReference>
<feature type="domain" description="Knr4/Smi1-like" evidence="1">
    <location>
        <begin position="16"/>
        <end position="130"/>
    </location>
</feature>
<dbReference type="Proteomes" id="UP001151081">
    <property type="component" value="Unassembled WGS sequence"/>
</dbReference>
<dbReference type="InterPro" id="IPR037883">
    <property type="entry name" value="Knr4/Smi1-like_sf"/>
</dbReference>
<dbReference type="InterPro" id="IPR018958">
    <property type="entry name" value="Knr4/Smi1-like_dom"/>
</dbReference>
<organism evidence="2 3">
    <name type="scientific">Polyangium jinanense</name>
    <dbReference type="NCBI Taxonomy" id="2829994"/>
    <lineage>
        <taxon>Bacteria</taxon>
        <taxon>Pseudomonadati</taxon>
        <taxon>Myxococcota</taxon>
        <taxon>Polyangia</taxon>
        <taxon>Polyangiales</taxon>
        <taxon>Polyangiaceae</taxon>
        <taxon>Polyangium</taxon>
    </lineage>
</organism>
<evidence type="ECO:0000313" key="2">
    <source>
        <dbReference type="EMBL" id="MDC3984392.1"/>
    </source>
</evidence>
<dbReference type="EMBL" id="JAGTJJ010000020">
    <property type="protein sequence ID" value="MDC3984392.1"/>
    <property type="molecule type" value="Genomic_DNA"/>
</dbReference>
<dbReference type="SUPFAM" id="SSF160631">
    <property type="entry name" value="SMI1/KNR4-like"/>
    <property type="match status" value="1"/>
</dbReference>
<sequence length="137" mass="14664">MSTLDAFLATAQTRAGAKDSEIALVEREIGQRLPDDYKAVLRRSNGLEGFVAPHAYLMLWSIGGIRSLNDAYSVAEFLPGVILIGTDGGDTGYGFAWGEATARYISVPLIGMEPKAVSILGSALTDLINQLRKESTT</sequence>